<reference evidence="1 2" key="1">
    <citation type="submission" date="2024-11" db="EMBL/GenBank/DDBJ databases">
        <title>A near-complete genome assembly of Cinchona calisaya.</title>
        <authorList>
            <person name="Lian D.C."/>
            <person name="Zhao X.W."/>
            <person name="Wei L."/>
        </authorList>
    </citation>
    <scope>NUCLEOTIDE SEQUENCE [LARGE SCALE GENOMIC DNA]</scope>
    <source>
        <tissue evidence="1">Nenye</tissue>
    </source>
</reference>
<evidence type="ECO:0000313" key="1">
    <source>
        <dbReference type="EMBL" id="KAL3501290.1"/>
    </source>
</evidence>
<accession>A0ABD2Y3C4</accession>
<evidence type="ECO:0000313" key="2">
    <source>
        <dbReference type="Proteomes" id="UP001630127"/>
    </source>
</evidence>
<proteinExistence type="predicted"/>
<dbReference type="EMBL" id="JBJUIK010000015">
    <property type="protein sequence ID" value="KAL3501290.1"/>
    <property type="molecule type" value="Genomic_DNA"/>
</dbReference>
<sequence length="184" mass="20828">MLELDLSSLFSDKKELEDTYNFPIDQLLLGELNLKQLTSLWLNAVNVSEEQVVGIDGDQSLLKLKHLEIISCSESLSILSPGMQVEFGEMQQQLVKGCKYECLEEVEFLGWNGLQGDAELFTHSIEAAESLERVTVDSRDPFPDKFLEEQILSLPEVSQAWRMLGIVPGTWKQNYLQPPNLLVL</sequence>
<comment type="caution">
    <text evidence="1">The sequence shown here is derived from an EMBL/GenBank/DDBJ whole genome shotgun (WGS) entry which is preliminary data.</text>
</comment>
<dbReference type="AlphaFoldDB" id="A0ABD2Y3C4"/>
<name>A0ABD2Y3C4_9GENT</name>
<keyword evidence="2" id="KW-1185">Reference proteome</keyword>
<dbReference type="Proteomes" id="UP001630127">
    <property type="component" value="Unassembled WGS sequence"/>
</dbReference>
<organism evidence="1 2">
    <name type="scientific">Cinchona calisaya</name>
    <dbReference type="NCBI Taxonomy" id="153742"/>
    <lineage>
        <taxon>Eukaryota</taxon>
        <taxon>Viridiplantae</taxon>
        <taxon>Streptophyta</taxon>
        <taxon>Embryophyta</taxon>
        <taxon>Tracheophyta</taxon>
        <taxon>Spermatophyta</taxon>
        <taxon>Magnoliopsida</taxon>
        <taxon>eudicotyledons</taxon>
        <taxon>Gunneridae</taxon>
        <taxon>Pentapetalae</taxon>
        <taxon>asterids</taxon>
        <taxon>lamiids</taxon>
        <taxon>Gentianales</taxon>
        <taxon>Rubiaceae</taxon>
        <taxon>Cinchonoideae</taxon>
        <taxon>Cinchoneae</taxon>
        <taxon>Cinchona</taxon>
    </lineage>
</organism>
<protein>
    <submittedName>
        <fullName evidence="1">Uncharacterized protein</fullName>
    </submittedName>
</protein>
<gene>
    <name evidence="1" type="ORF">ACH5RR_035739</name>
</gene>